<proteinExistence type="inferred from homology"/>
<reference evidence="2" key="1">
    <citation type="submission" date="2016-01" db="EMBL/GenBank/DDBJ databases">
        <authorList>
            <person name="Peeters C."/>
        </authorList>
    </citation>
    <scope>NUCLEOTIDE SEQUENCE [LARGE SCALE GENOMIC DNA]</scope>
    <source>
        <strain evidence="2">LMG 29323</strain>
    </source>
</reference>
<comment type="caution">
    <text evidence="2">The sequence shown here is derived from an EMBL/GenBank/DDBJ whole genome shotgun (WGS) entry which is preliminary data.</text>
</comment>
<dbReference type="InterPro" id="IPR042297">
    <property type="entry name" value="Antirestriction_sf"/>
</dbReference>
<comment type="similarity">
    <text evidence="1">Belongs to the antirestriction protein family.</text>
</comment>
<dbReference type="Pfam" id="PF03230">
    <property type="entry name" value="Antirestrict"/>
    <property type="match status" value="1"/>
</dbReference>
<dbReference type="AlphaFoldDB" id="A0A158B335"/>
<organism evidence="2 3">
    <name type="scientific">Caballeronia pedi</name>
    <dbReference type="NCBI Taxonomy" id="1777141"/>
    <lineage>
        <taxon>Bacteria</taxon>
        <taxon>Pseudomonadati</taxon>
        <taxon>Pseudomonadota</taxon>
        <taxon>Betaproteobacteria</taxon>
        <taxon>Burkholderiales</taxon>
        <taxon>Burkholderiaceae</taxon>
        <taxon>Caballeronia</taxon>
    </lineage>
</organism>
<sequence>MKEVIATPVPASKRLAFMPEAFTPRVMIKAEGLVYHQAAMLSRTYQGGLWQFYTLSNGGYYLAPETDKRFPVQVTGNSYEGEVSADAFGVIVTLFVYGALVWIDNAPLREKYSDHYHQLRAFACQHPEANAILRAID</sequence>
<dbReference type="OrthoDB" id="1164967at2"/>
<dbReference type="Proteomes" id="UP000054911">
    <property type="component" value="Unassembled WGS sequence"/>
</dbReference>
<evidence type="ECO:0000256" key="1">
    <source>
        <dbReference type="ARBA" id="ARBA00008618"/>
    </source>
</evidence>
<dbReference type="Gene3D" id="3.30.70.3580">
    <property type="entry name" value="Antirestriction protein"/>
    <property type="match status" value="1"/>
</dbReference>
<accession>A0A158B335</accession>
<dbReference type="RefSeq" id="WP_061175373.1">
    <property type="nucleotide sequence ID" value="NZ_FCOE02000008.1"/>
</dbReference>
<dbReference type="InterPro" id="IPR004914">
    <property type="entry name" value="Antirestrict"/>
</dbReference>
<dbReference type="STRING" id="1777141.AWB80_02906"/>
<evidence type="ECO:0000313" key="3">
    <source>
        <dbReference type="Proteomes" id="UP000054911"/>
    </source>
</evidence>
<protein>
    <submittedName>
        <fullName evidence="2">Antirestriction protein</fullName>
    </submittedName>
</protein>
<keyword evidence="3" id="KW-1185">Reference proteome</keyword>
<evidence type="ECO:0000313" key="2">
    <source>
        <dbReference type="EMBL" id="SAK63707.1"/>
    </source>
</evidence>
<dbReference type="EMBL" id="FCOE02000008">
    <property type="protein sequence ID" value="SAK63707.1"/>
    <property type="molecule type" value="Genomic_DNA"/>
</dbReference>
<gene>
    <name evidence="2" type="ORF">AWB80_02906</name>
</gene>
<name>A0A158B335_9BURK</name>